<evidence type="ECO:0000313" key="4">
    <source>
        <dbReference type="Proteomes" id="UP000247512"/>
    </source>
</evidence>
<protein>
    <submittedName>
        <fullName evidence="1">Uncharacterized protein</fullName>
    </submittedName>
</protein>
<reference evidence="1" key="2">
    <citation type="submission" date="2017-02" db="EMBL/GenBank/DDBJ databases">
        <authorList>
            <person name="Zhang H."/>
        </authorList>
    </citation>
    <scope>NUCLEOTIDE SEQUENCE</scope>
    <source>
        <strain evidence="1">RZS01</strain>
    </source>
</reference>
<reference evidence="2 4" key="3">
    <citation type="submission" date="2017-06" db="EMBL/GenBank/DDBJ databases">
        <title>A draft genome sequence of Komagataeibacter nataicola LMG 1536.</title>
        <authorList>
            <person name="Skraban J."/>
            <person name="Cleenwerck I."/>
            <person name="Vandamme P."/>
            <person name="Trcek J."/>
        </authorList>
    </citation>
    <scope>NUCLEOTIDE SEQUENCE [LARGE SCALE GENOMIC DNA]</scope>
    <source>
        <strain evidence="2 4">LMG 1536</strain>
    </source>
</reference>
<dbReference type="EMBL" id="NIRT01000079">
    <property type="protein sequence ID" value="PYD64826.1"/>
    <property type="molecule type" value="Genomic_DNA"/>
</dbReference>
<dbReference type="Proteomes" id="UP000189683">
    <property type="component" value="Chromosome"/>
</dbReference>
<proteinExistence type="predicted"/>
<accession>A0A9N7H2A6</accession>
<organism evidence="1 3">
    <name type="scientific">Komagataeibacter nataicola</name>
    <dbReference type="NCBI Taxonomy" id="265960"/>
    <lineage>
        <taxon>Bacteria</taxon>
        <taxon>Pseudomonadati</taxon>
        <taxon>Pseudomonadota</taxon>
        <taxon>Alphaproteobacteria</taxon>
        <taxon>Acetobacterales</taxon>
        <taxon>Acetobacteraceae</taxon>
        <taxon>Komagataeibacter</taxon>
    </lineage>
</organism>
<evidence type="ECO:0000313" key="1">
    <source>
        <dbReference type="EMBL" id="AQU88562.1"/>
    </source>
</evidence>
<dbReference type="Proteomes" id="UP000247512">
    <property type="component" value="Unassembled WGS sequence"/>
</dbReference>
<dbReference type="AlphaFoldDB" id="A0A9N7H2A6"/>
<gene>
    <name evidence="1" type="ORF">B0W47_15125</name>
    <name evidence="2" type="ORF">CDI09_17105</name>
</gene>
<evidence type="ECO:0000313" key="2">
    <source>
        <dbReference type="EMBL" id="PYD64826.1"/>
    </source>
</evidence>
<dbReference type="KEGG" id="kna:B0W47_15125"/>
<sequence length="101" mass="11458">MAGNRVNVKRYSARASHKCFSFFRQGEGVIFMFHHPGNSPAQKLRASVPRLQGEVRQACETRQFVTGRMSKISSFFSLPLPQKQIGQILTRYAKNGGSRER</sequence>
<dbReference type="EMBL" id="CP019875">
    <property type="protein sequence ID" value="AQU88562.1"/>
    <property type="molecule type" value="Genomic_DNA"/>
</dbReference>
<name>A0A9N7H2A6_9PROT</name>
<reference evidence="3" key="1">
    <citation type="submission" date="2017-02" db="EMBL/GenBank/DDBJ databases">
        <title>zhang.</title>
        <authorList>
            <person name="Zhang H."/>
        </authorList>
    </citation>
    <scope>NUCLEOTIDE SEQUENCE [LARGE SCALE GENOMIC DNA]</scope>
    <source>
        <strain evidence="3">RZS01</strain>
    </source>
</reference>
<keyword evidence="4" id="KW-1185">Reference proteome</keyword>
<evidence type="ECO:0000313" key="3">
    <source>
        <dbReference type="Proteomes" id="UP000189683"/>
    </source>
</evidence>